<evidence type="ECO:0000256" key="1">
    <source>
        <dbReference type="SAM" id="Coils"/>
    </source>
</evidence>
<sequence>MKCMITSLFTEQDREIKKIIHALKEMQTTNQNIETAMSFMSAQNEEFKKKIDCLERQANEDKKYITVLEDKIEDLQITSRKSNLELKNVPKINNESKEDLTEMMLKLSENIQNIQNPREKRRC</sequence>
<dbReference type="EMBL" id="JAHIBW010000010">
    <property type="protein sequence ID" value="KAG7307298.1"/>
    <property type="molecule type" value="Genomic_DNA"/>
</dbReference>
<evidence type="ECO:0000313" key="3">
    <source>
        <dbReference type="Proteomes" id="UP000823941"/>
    </source>
</evidence>
<organism evidence="2 3">
    <name type="scientific">Plutella xylostella</name>
    <name type="common">Diamondback moth</name>
    <name type="synonym">Plutella maculipennis</name>
    <dbReference type="NCBI Taxonomy" id="51655"/>
    <lineage>
        <taxon>Eukaryota</taxon>
        <taxon>Metazoa</taxon>
        <taxon>Ecdysozoa</taxon>
        <taxon>Arthropoda</taxon>
        <taxon>Hexapoda</taxon>
        <taxon>Insecta</taxon>
        <taxon>Pterygota</taxon>
        <taxon>Neoptera</taxon>
        <taxon>Endopterygota</taxon>
        <taxon>Lepidoptera</taxon>
        <taxon>Glossata</taxon>
        <taxon>Ditrysia</taxon>
        <taxon>Yponomeutoidea</taxon>
        <taxon>Plutellidae</taxon>
        <taxon>Plutella</taxon>
    </lineage>
</organism>
<name>A0ABQ7QQG9_PLUXY</name>
<accession>A0ABQ7QQG9</accession>
<protein>
    <submittedName>
        <fullName evidence="2">Uncharacterized protein</fullName>
    </submittedName>
</protein>
<keyword evidence="1" id="KW-0175">Coiled coil</keyword>
<proteinExistence type="predicted"/>
<evidence type="ECO:0000313" key="2">
    <source>
        <dbReference type="EMBL" id="KAG7307298.1"/>
    </source>
</evidence>
<reference evidence="2 3" key="1">
    <citation type="submission" date="2021-06" db="EMBL/GenBank/DDBJ databases">
        <title>A haploid diamondback moth (Plutella xylostella L.) genome assembly resolves 31 chromosomes and identifies a diamide resistance mutation.</title>
        <authorList>
            <person name="Ward C.M."/>
            <person name="Perry K.D."/>
            <person name="Baker G."/>
            <person name="Powis K."/>
            <person name="Heckel D.G."/>
            <person name="Baxter S.W."/>
        </authorList>
    </citation>
    <scope>NUCLEOTIDE SEQUENCE [LARGE SCALE GENOMIC DNA]</scope>
    <source>
        <strain evidence="2 3">LV</strain>
        <tissue evidence="2">Single pupa</tissue>
    </source>
</reference>
<feature type="coiled-coil region" evidence="1">
    <location>
        <begin position="37"/>
        <end position="64"/>
    </location>
</feature>
<gene>
    <name evidence="2" type="ORF">JYU34_007463</name>
</gene>
<comment type="caution">
    <text evidence="2">The sequence shown here is derived from an EMBL/GenBank/DDBJ whole genome shotgun (WGS) entry which is preliminary data.</text>
</comment>
<dbReference type="Proteomes" id="UP000823941">
    <property type="component" value="Chromosome 10"/>
</dbReference>
<keyword evidence="3" id="KW-1185">Reference proteome</keyword>